<dbReference type="InterPro" id="IPR011419">
    <property type="entry name" value="ATP12_ATP_synth-F1-assembly"/>
</dbReference>
<dbReference type="GO" id="GO:0033615">
    <property type="term" value="P:mitochondrial proton-transporting ATP synthase complex assembly"/>
    <property type="evidence" value="ECO:0007669"/>
    <property type="project" value="TreeGrafter"/>
</dbReference>
<dbReference type="EMBL" id="KQ965812">
    <property type="protein sequence ID" value="KXS10880.1"/>
    <property type="molecule type" value="Genomic_DNA"/>
</dbReference>
<dbReference type="OrthoDB" id="5673at2759"/>
<dbReference type="SUPFAM" id="SSF160909">
    <property type="entry name" value="ATP12-like"/>
    <property type="match status" value="1"/>
</dbReference>
<dbReference type="Pfam" id="PF07542">
    <property type="entry name" value="ATP12"/>
    <property type="match status" value="1"/>
</dbReference>
<dbReference type="Gene3D" id="3.30.2180.10">
    <property type="entry name" value="ATP12-like"/>
    <property type="match status" value="1"/>
</dbReference>
<keyword evidence="4" id="KW-0496">Mitochondrion</keyword>
<dbReference type="OMA" id="WDPVLHW"/>
<keyword evidence="3" id="KW-0809">Transit peptide</keyword>
<evidence type="ECO:0000256" key="5">
    <source>
        <dbReference type="ARBA" id="ARBA00023186"/>
    </source>
</evidence>
<evidence type="ECO:0000313" key="6">
    <source>
        <dbReference type="EMBL" id="KXS10880.1"/>
    </source>
</evidence>
<evidence type="ECO:0000313" key="7">
    <source>
        <dbReference type="Proteomes" id="UP000070544"/>
    </source>
</evidence>
<accession>A0A139A263</accession>
<dbReference type="AlphaFoldDB" id="A0A139A263"/>
<dbReference type="Gene3D" id="1.10.3580.10">
    <property type="entry name" value="ATP12 ATPase"/>
    <property type="match status" value="1"/>
</dbReference>
<keyword evidence="7" id="KW-1185">Reference proteome</keyword>
<reference evidence="6 7" key="1">
    <citation type="journal article" date="2015" name="Genome Biol. Evol.">
        <title>Phylogenomic analyses indicate that early fungi evolved digesting cell walls of algal ancestors of land plants.</title>
        <authorList>
            <person name="Chang Y."/>
            <person name="Wang S."/>
            <person name="Sekimoto S."/>
            <person name="Aerts A.L."/>
            <person name="Choi C."/>
            <person name="Clum A."/>
            <person name="LaButti K.M."/>
            <person name="Lindquist E.A."/>
            <person name="Yee Ngan C."/>
            <person name="Ohm R.A."/>
            <person name="Salamov A.A."/>
            <person name="Grigoriev I.V."/>
            <person name="Spatafora J.W."/>
            <person name="Berbee M.L."/>
        </authorList>
    </citation>
    <scope>NUCLEOTIDE SEQUENCE [LARGE SCALE GENOMIC DNA]</scope>
    <source>
        <strain evidence="6 7">JEL478</strain>
    </source>
</reference>
<name>A0A139A263_GONPJ</name>
<dbReference type="InterPro" id="IPR042272">
    <property type="entry name" value="ATP12_ATP_synth-F1-assembly_N"/>
</dbReference>
<evidence type="ECO:0000256" key="3">
    <source>
        <dbReference type="ARBA" id="ARBA00022946"/>
    </source>
</evidence>
<dbReference type="PANTHER" id="PTHR21013:SF10">
    <property type="entry name" value="ATP SYNTHASE MITOCHONDRIAL F1 COMPLEX ASSEMBLY FACTOR 2"/>
    <property type="match status" value="1"/>
</dbReference>
<proteinExistence type="inferred from homology"/>
<sequence length="237" mass="27056">MTRKIKRFWKTADVKESDDGWVILLDGRPLKTPTGKQMILPKDRRLLATLVAAEWESVKLLKQYSLVLTSLAARAVDDFADPETRQKVIKDLCKYIHTDTICYRQPYPDPLIRLQQRHWDPLIKWLQEEYGIRLHTTEGILSIHQEVQVVDALRQIIDGMDPFELAAFERATLHTKSFVTGLALVKRALTAEEAAAAARVEVQHQIDMWGEVEDAHDVDAADMKRHLGAAVTAIIRN</sequence>
<organism evidence="6 7">
    <name type="scientific">Gonapodya prolifera (strain JEL478)</name>
    <name type="common">Monoblepharis prolifera</name>
    <dbReference type="NCBI Taxonomy" id="1344416"/>
    <lineage>
        <taxon>Eukaryota</taxon>
        <taxon>Fungi</taxon>
        <taxon>Fungi incertae sedis</taxon>
        <taxon>Chytridiomycota</taxon>
        <taxon>Chytridiomycota incertae sedis</taxon>
        <taxon>Monoblepharidomycetes</taxon>
        <taxon>Monoblepharidales</taxon>
        <taxon>Gonapodyaceae</taxon>
        <taxon>Gonapodya</taxon>
    </lineage>
</organism>
<dbReference type="InterPro" id="IPR023335">
    <property type="entry name" value="ATP12_ortho_dom_sf"/>
</dbReference>
<protein>
    <submittedName>
        <fullName evidence="6">ATP12-domain-containing protein</fullName>
    </submittedName>
</protein>
<evidence type="ECO:0000256" key="1">
    <source>
        <dbReference type="ARBA" id="ARBA00004173"/>
    </source>
</evidence>
<dbReference type="STRING" id="1344416.A0A139A263"/>
<gene>
    <name evidence="6" type="ORF">M427DRAFT_102973</name>
</gene>
<dbReference type="PANTHER" id="PTHR21013">
    <property type="entry name" value="ATP SYNTHASE MITOCHONDRIAL F1 COMPLEX ASSEMBLY FACTOR 2/ATP12 PROTEIN, MITOCHONDRIAL PRECURSOR"/>
    <property type="match status" value="1"/>
</dbReference>
<evidence type="ECO:0000256" key="2">
    <source>
        <dbReference type="ARBA" id="ARBA00008231"/>
    </source>
</evidence>
<comment type="similarity">
    <text evidence="2">Belongs to the ATP12 family.</text>
</comment>
<evidence type="ECO:0000256" key="4">
    <source>
        <dbReference type="ARBA" id="ARBA00023128"/>
    </source>
</evidence>
<dbReference type="Proteomes" id="UP000070544">
    <property type="component" value="Unassembled WGS sequence"/>
</dbReference>
<dbReference type="GO" id="GO:0005739">
    <property type="term" value="C:mitochondrion"/>
    <property type="evidence" value="ECO:0007669"/>
    <property type="project" value="UniProtKB-SubCell"/>
</dbReference>
<comment type="subcellular location">
    <subcellularLocation>
        <location evidence="1">Mitochondrion</location>
    </subcellularLocation>
</comment>
<keyword evidence="5" id="KW-0143">Chaperone</keyword>